<dbReference type="HOGENOM" id="CLU_048699_1_0_0"/>
<dbReference type="RefSeq" id="WP_011521382.1">
    <property type="nucleotide sequence ID" value="NC_008009.1"/>
</dbReference>
<dbReference type="GO" id="GO:0006797">
    <property type="term" value="P:polyphosphate metabolic process"/>
    <property type="evidence" value="ECO:0007669"/>
    <property type="project" value="InterPro"/>
</dbReference>
<dbReference type="PANTHER" id="PTHR34383:SF3">
    <property type="entry name" value="POLYPHOSPHATE:AMP PHOSPHOTRANSFERASE"/>
    <property type="match status" value="1"/>
</dbReference>
<dbReference type="InterPro" id="IPR016898">
    <property type="entry name" value="Polyphosphate_phosphotransfera"/>
</dbReference>
<dbReference type="PANTHER" id="PTHR34383">
    <property type="entry name" value="POLYPHOSPHATE:AMP PHOSPHOTRANSFERASE-RELATED"/>
    <property type="match status" value="1"/>
</dbReference>
<proteinExistence type="inferred from homology"/>
<comment type="similarity">
    <text evidence="1">Belongs to the polyphosphate kinase 2 (PPK2) family. Class I subfamily.</text>
</comment>
<keyword evidence="6" id="KW-1185">Reference proteome</keyword>
<feature type="domain" description="Polyphosphate kinase-2-related" evidence="4">
    <location>
        <begin position="45"/>
        <end position="262"/>
    </location>
</feature>
<dbReference type="Proteomes" id="UP000002432">
    <property type="component" value="Chromosome"/>
</dbReference>
<dbReference type="GO" id="GO:0008976">
    <property type="term" value="F:polyphosphate kinase activity"/>
    <property type="evidence" value="ECO:0007669"/>
    <property type="project" value="InterPro"/>
</dbReference>
<evidence type="ECO:0000256" key="3">
    <source>
        <dbReference type="ARBA" id="ARBA00022777"/>
    </source>
</evidence>
<keyword evidence="3" id="KW-0418">Kinase</keyword>
<dbReference type="EnsemblBacteria" id="ABF39580">
    <property type="protein sequence ID" value="ABF39580"/>
    <property type="gene ID" value="Acid345_0575"/>
</dbReference>
<dbReference type="Gene3D" id="3.40.50.300">
    <property type="entry name" value="P-loop containing nucleotide triphosphate hydrolases"/>
    <property type="match status" value="1"/>
</dbReference>
<sequence>MKFSKELAVPPHKKVRLKDYDTCETLGYETEHEKGDDNDKVDVLMEKTIRRLDDLQYTLYAEGKRSVLIVLQGMDTAGKDGTIRHVMSGASPQSCKVTSFKVPSTRERLHDFLWRIHQATPENGEIMIFNRSHYEDVLVVRVHDLVPKKVWEDRYDEINRFEKYLTENGTTILKFFLHVSKGEQKKRIEARLADPSKHWKLSEADLKEREYWDDYTEAYEAALGKCSTKYAPWFIIPADHKWFRNLAVSKIIVEALEDMDPKYPTPQIDIARMKRLLK</sequence>
<dbReference type="PIRSF" id="PIRSF028756">
    <property type="entry name" value="PPK2_prd"/>
    <property type="match status" value="1"/>
</dbReference>
<gene>
    <name evidence="5" type="ordered locus">Acid345_0575</name>
</gene>
<dbReference type="OrthoDB" id="9775224at2"/>
<evidence type="ECO:0000313" key="5">
    <source>
        <dbReference type="EMBL" id="ABF39580.1"/>
    </source>
</evidence>
<name>Q1IU70_KORVE</name>
<dbReference type="EC" id="2.7.4.-" evidence="5"/>
<protein>
    <submittedName>
        <fullName evidence="5">Polyphosphate:AMP phosphotransferase</fullName>
        <ecNumber evidence="5">2.7.4.-</ecNumber>
    </submittedName>
</protein>
<keyword evidence="2 5" id="KW-0808">Transferase</keyword>
<dbReference type="STRING" id="204669.Acid345_0575"/>
<dbReference type="EMBL" id="CP000360">
    <property type="protein sequence ID" value="ABF39580.1"/>
    <property type="molecule type" value="Genomic_DNA"/>
</dbReference>
<dbReference type="KEGG" id="aba:Acid345_0575"/>
<dbReference type="InterPro" id="IPR027417">
    <property type="entry name" value="P-loop_NTPase"/>
</dbReference>
<evidence type="ECO:0000256" key="2">
    <source>
        <dbReference type="ARBA" id="ARBA00022679"/>
    </source>
</evidence>
<dbReference type="InterPro" id="IPR022300">
    <property type="entry name" value="PPK2-rel_1"/>
</dbReference>
<accession>Q1IU70</accession>
<evidence type="ECO:0000256" key="1">
    <source>
        <dbReference type="ARBA" id="ARBA00009924"/>
    </source>
</evidence>
<dbReference type="NCBIfam" id="TIGR03709">
    <property type="entry name" value="PPK2_rel_1"/>
    <property type="match status" value="1"/>
</dbReference>
<reference evidence="5 6" key="1">
    <citation type="journal article" date="2009" name="Appl. Environ. Microbiol.">
        <title>Three genomes from the phylum Acidobacteria provide insight into the lifestyles of these microorganisms in soils.</title>
        <authorList>
            <person name="Ward N.L."/>
            <person name="Challacombe J.F."/>
            <person name="Janssen P.H."/>
            <person name="Henrissat B."/>
            <person name="Coutinho P.M."/>
            <person name="Wu M."/>
            <person name="Xie G."/>
            <person name="Haft D.H."/>
            <person name="Sait M."/>
            <person name="Badger J."/>
            <person name="Barabote R.D."/>
            <person name="Bradley B."/>
            <person name="Brettin T.S."/>
            <person name="Brinkac L.M."/>
            <person name="Bruce D."/>
            <person name="Creasy T."/>
            <person name="Daugherty S.C."/>
            <person name="Davidsen T.M."/>
            <person name="DeBoy R.T."/>
            <person name="Detter J.C."/>
            <person name="Dodson R.J."/>
            <person name="Durkin A.S."/>
            <person name="Ganapathy A."/>
            <person name="Gwinn-Giglio M."/>
            <person name="Han C.S."/>
            <person name="Khouri H."/>
            <person name="Kiss H."/>
            <person name="Kothari S.P."/>
            <person name="Madupu R."/>
            <person name="Nelson K.E."/>
            <person name="Nelson W.C."/>
            <person name="Paulsen I."/>
            <person name="Penn K."/>
            <person name="Ren Q."/>
            <person name="Rosovitz M.J."/>
            <person name="Selengut J.D."/>
            <person name="Shrivastava S."/>
            <person name="Sullivan S.A."/>
            <person name="Tapia R."/>
            <person name="Thompson L.S."/>
            <person name="Watkins K.L."/>
            <person name="Yang Q."/>
            <person name="Yu C."/>
            <person name="Zafar N."/>
            <person name="Zhou L."/>
            <person name="Kuske C.R."/>
        </authorList>
    </citation>
    <scope>NUCLEOTIDE SEQUENCE [LARGE SCALE GENOMIC DNA]</scope>
    <source>
        <strain evidence="5 6">Ellin345</strain>
    </source>
</reference>
<organism evidence="5 6">
    <name type="scientific">Koribacter versatilis (strain Ellin345)</name>
    <dbReference type="NCBI Taxonomy" id="204669"/>
    <lineage>
        <taxon>Bacteria</taxon>
        <taxon>Pseudomonadati</taxon>
        <taxon>Acidobacteriota</taxon>
        <taxon>Terriglobia</taxon>
        <taxon>Terriglobales</taxon>
        <taxon>Candidatus Korobacteraceae</taxon>
        <taxon>Candidatus Korobacter</taxon>
    </lineage>
</organism>
<dbReference type="eggNOG" id="COG2326">
    <property type="taxonomic scope" value="Bacteria"/>
</dbReference>
<evidence type="ECO:0000313" key="6">
    <source>
        <dbReference type="Proteomes" id="UP000002432"/>
    </source>
</evidence>
<dbReference type="Pfam" id="PF03976">
    <property type="entry name" value="PPK2"/>
    <property type="match status" value="1"/>
</dbReference>
<dbReference type="SUPFAM" id="SSF52540">
    <property type="entry name" value="P-loop containing nucleoside triphosphate hydrolases"/>
    <property type="match status" value="1"/>
</dbReference>
<dbReference type="InterPro" id="IPR022488">
    <property type="entry name" value="PPK2-related"/>
</dbReference>
<dbReference type="AlphaFoldDB" id="Q1IU70"/>
<evidence type="ECO:0000259" key="4">
    <source>
        <dbReference type="Pfam" id="PF03976"/>
    </source>
</evidence>